<proteinExistence type="predicted"/>
<dbReference type="Proteomes" id="UP000748308">
    <property type="component" value="Unassembled WGS sequence"/>
</dbReference>
<dbReference type="Gene3D" id="3.40.50.1980">
    <property type="entry name" value="Nitrogenase molybdenum iron protein domain"/>
    <property type="match status" value="2"/>
</dbReference>
<name>A0A937XDF8_UNCEI</name>
<evidence type="ECO:0000256" key="1">
    <source>
        <dbReference type="ARBA" id="ARBA00022729"/>
    </source>
</evidence>
<protein>
    <submittedName>
        <fullName evidence="3">ABC transporter substrate-binding protein</fullName>
    </submittedName>
</protein>
<organism evidence="3 4">
    <name type="scientific">Eiseniibacteriota bacterium</name>
    <dbReference type="NCBI Taxonomy" id="2212470"/>
    <lineage>
        <taxon>Bacteria</taxon>
        <taxon>Candidatus Eiseniibacteriota</taxon>
    </lineage>
</organism>
<dbReference type="SUPFAM" id="SSF53807">
    <property type="entry name" value="Helical backbone' metal receptor"/>
    <property type="match status" value="1"/>
</dbReference>
<dbReference type="Pfam" id="PF01497">
    <property type="entry name" value="Peripla_BP_2"/>
    <property type="match status" value="1"/>
</dbReference>
<feature type="non-terminal residue" evidence="3">
    <location>
        <position position="1"/>
    </location>
</feature>
<dbReference type="PANTHER" id="PTHR30535:SF34">
    <property type="entry name" value="MOLYBDATE-BINDING PROTEIN MOLA"/>
    <property type="match status" value="1"/>
</dbReference>
<dbReference type="PANTHER" id="PTHR30535">
    <property type="entry name" value="VITAMIN B12-BINDING PROTEIN"/>
    <property type="match status" value="1"/>
</dbReference>
<dbReference type="InterPro" id="IPR002491">
    <property type="entry name" value="ABC_transptr_periplasmic_BD"/>
</dbReference>
<dbReference type="PROSITE" id="PS50983">
    <property type="entry name" value="FE_B12_PBP"/>
    <property type="match status" value="1"/>
</dbReference>
<dbReference type="InterPro" id="IPR054828">
    <property type="entry name" value="Vit_B12_bind_prot"/>
</dbReference>
<dbReference type="NCBIfam" id="NF038402">
    <property type="entry name" value="TroA_like"/>
    <property type="match status" value="1"/>
</dbReference>
<accession>A0A937XDF8</accession>
<reference evidence="3" key="1">
    <citation type="submission" date="2019-03" db="EMBL/GenBank/DDBJ databases">
        <title>Lake Tanganyika Metagenome-Assembled Genomes (MAGs).</title>
        <authorList>
            <person name="Tran P."/>
        </authorList>
    </citation>
    <scope>NUCLEOTIDE SEQUENCE</scope>
    <source>
        <strain evidence="3">M_DeepCast_400m_m2_100</strain>
    </source>
</reference>
<dbReference type="AlphaFoldDB" id="A0A937XDF8"/>
<feature type="domain" description="Fe/B12 periplasmic-binding" evidence="2">
    <location>
        <begin position="22"/>
        <end position="286"/>
    </location>
</feature>
<keyword evidence="1" id="KW-0732">Signal</keyword>
<dbReference type="GO" id="GO:0071281">
    <property type="term" value="P:cellular response to iron ion"/>
    <property type="evidence" value="ECO:0007669"/>
    <property type="project" value="TreeGrafter"/>
</dbReference>
<gene>
    <name evidence="3" type="ORF">FJY75_08640</name>
</gene>
<dbReference type="InterPro" id="IPR050902">
    <property type="entry name" value="ABC_Transporter_SBP"/>
</dbReference>
<comment type="caution">
    <text evidence="3">The sequence shown here is derived from an EMBL/GenBank/DDBJ whole genome shotgun (WGS) entry which is preliminary data.</text>
</comment>
<dbReference type="EMBL" id="VGIY01000216">
    <property type="protein sequence ID" value="MBM3317908.1"/>
    <property type="molecule type" value="Genomic_DNA"/>
</dbReference>
<evidence type="ECO:0000259" key="2">
    <source>
        <dbReference type="PROSITE" id="PS50983"/>
    </source>
</evidence>
<sequence>AAADPFVDDLGRRCALARAPRRIVSLSPSLTEVLFAMACDSLRIVGATRFCDYPPEARLVARVGGIVDPSLEAILQLDPDLVVATRGNPLEFMESLIGLGVPVFALDDRGDLGSIPRLAERLGRLLDCAAEAGALRRGLDERLESVRARTSVLEEATRPRVYFGELEGALWTAGPGSHIDGLISAAGGVNVAAGAPAAWCPLSLEAIVLADPQVYFGTFPGDDSPSRRAEAEAAARAFLSRHSAWRGTMLGRDPRIFLVQEDRVLRPGPRVYDVLEEFARFLHPELFPAVEE</sequence>
<evidence type="ECO:0000313" key="3">
    <source>
        <dbReference type="EMBL" id="MBM3317908.1"/>
    </source>
</evidence>
<evidence type="ECO:0000313" key="4">
    <source>
        <dbReference type="Proteomes" id="UP000748308"/>
    </source>
</evidence>